<evidence type="ECO:0000256" key="1">
    <source>
        <dbReference type="SAM" id="Phobius"/>
    </source>
</evidence>
<comment type="caution">
    <text evidence="2">The sequence shown here is derived from an EMBL/GenBank/DDBJ whole genome shotgun (WGS) entry which is preliminary data.</text>
</comment>
<reference evidence="2" key="1">
    <citation type="journal article" date="2020" name="mSystems">
        <title>Genome- and Community-Level Interaction Insights into Carbon Utilization and Element Cycling Functions of Hydrothermarchaeota in Hydrothermal Sediment.</title>
        <authorList>
            <person name="Zhou Z."/>
            <person name="Liu Y."/>
            <person name="Xu W."/>
            <person name="Pan J."/>
            <person name="Luo Z.H."/>
            <person name="Li M."/>
        </authorList>
    </citation>
    <scope>NUCLEOTIDE SEQUENCE [LARGE SCALE GENOMIC DNA]</scope>
    <source>
        <strain evidence="2">HyVt-527</strain>
    </source>
</reference>
<evidence type="ECO:0000313" key="2">
    <source>
        <dbReference type="EMBL" id="HHJ51822.1"/>
    </source>
</evidence>
<feature type="transmembrane region" description="Helical" evidence="1">
    <location>
        <begin position="16"/>
        <end position="36"/>
    </location>
</feature>
<dbReference type="AlphaFoldDB" id="A0A7V5UDW8"/>
<feature type="transmembrane region" description="Helical" evidence="1">
    <location>
        <begin position="57"/>
        <end position="77"/>
    </location>
</feature>
<sequence length="80" mass="9003">MNAVRRTIVQIGQDTIAFLEGYGNLTIMTVEAFWAIRKMPRYVVQVVDQFLYIGRRSLPIVLITSIFVGLALGVQIGTQM</sequence>
<name>A0A7V5UDW8_CALAY</name>
<feature type="non-terminal residue" evidence="2">
    <location>
        <position position="80"/>
    </location>
</feature>
<evidence type="ECO:0008006" key="3">
    <source>
        <dbReference type="Google" id="ProtNLM"/>
    </source>
</evidence>
<proteinExistence type="predicted"/>
<organism evidence="2">
    <name type="scientific">Caldithrix abyssi</name>
    <dbReference type="NCBI Taxonomy" id="187145"/>
    <lineage>
        <taxon>Bacteria</taxon>
        <taxon>Pseudomonadati</taxon>
        <taxon>Calditrichota</taxon>
        <taxon>Calditrichia</taxon>
        <taxon>Calditrichales</taxon>
        <taxon>Calditrichaceae</taxon>
        <taxon>Caldithrix</taxon>
    </lineage>
</organism>
<dbReference type="EMBL" id="DROD01000100">
    <property type="protein sequence ID" value="HHJ51822.1"/>
    <property type="molecule type" value="Genomic_DNA"/>
</dbReference>
<keyword evidence="1" id="KW-1133">Transmembrane helix</keyword>
<gene>
    <name evidence="2" type="ORF">ENJ89_01395</name>
</gene>
<keyword evidence="1" id="KW-0472">Membrane</keyword>
<accession>A0A7V5UDW8</accession>
<keyword evidence="1" id="KW-0812">Transmembrane</keyword>
<dbReference type="Proteomes" id="UP000886124">
    <property type="component" value="Unassembled WGS sequence"/>
</dbReference>
<protein>
    <recommendedName>
        <fullName evidence="3">ABC transporter permease</fullName>
    </recommendedName>
</protein>